<dbReference type="InterPro" id="IPR001969">
    <property type="entry name" value="Aspartic_peptidase_AS"/>
</dbReference>
<comment type="caution">
    <text evidence="1">The sequence shown here is derived from an EMBL/GenBank/DDBJ whole genome shotgun (WGS) entry which is preliminary data.</text>
</comment>
<accession>A0ABX2D1W4</accession>
<dbReference type="PROSITE" id="PS00141">
    <property type="entry name" value="ASP_PROTEASE"/>
    <property type="match status" value="1"/>
</dbReference>
<proteinExistence type="predicted"/>
<evidence type="ECO:0008006" key="3">
    <source>
        <dbReference type="Google" id="ProtNLM"/>
    </source>
</evidence>
<organism evidence="1 2">
    <name type="scientific">Microcoleus asticus IPMA8</name>
    <dbReference type="NCBI Taxonomy" id="2563858"/>
    <lineage>
        <taxon>Bacteria</taxon>
        <taxon>Bacillati</taxon>
        <taxon>Cyanobacteriota</taxon>
        <taxon>Cyanophyceae</taxon>
        <taxon>Oscillatoriophycideae</taxon>
        <taxon>Oscillatoriales</taxon>
        <taxon>Microcoleaceae</taxon>
        <taxon>Microcoleus</taxon>
        <taxon>Microcoleus asticus</taxon>
    </lineage>
</organism>
<keyword evidence="2" id="KW-1185">Reference proteome</keyword>
<gene>
    <name evidence="1" type="ORF">E5S67_03395</name>
</gene>
<evidence type="ECO:0000313" key="1">
    <source>
        <dbReference type="EMBL" id="NQE35660.1"/>
    </source>
</evidence>
<dbReference type="RefSeq" id="WP_172189250.1">
    <property type="nucleotide sequence ID" value="NZ_CAWPPK010000276.1"/>
</dbReference>
<dbReference type="EMBL" id="SRRZ01000061">
    <property type="protein sequence ID" value="NQE35660.1"/>
    <property type="molecule type" value="Genomic_DNA"/>
</dbReference>
<dbReference type="Proteomes" id="UP000702425">
    <property type="component" value="Unassembled WGS sequence"/>
</dbReference>
<sequence length="151" mass="16444">MTLVLPNLQAKQMGQVITTITVTNFIDLVMAERGFIAAEEVRSVTLDNVVVDTGATLLSLPAPIISQLSLRQVGERDVETSAGIKKGRIFAGAQIIVEGREGRFDCLELPEGVSAVLLGVIPMEELGLEPDLKNRRLRVLPMNNQQTYLMG</sequence>
<reference evidence="1 2" key="1">
    <citation type="journal article" date="2020" name="Sci. Rep.">
        <title>A novel cyanobacterial geosmin producer, revising GeoA distribution and dispersion patterns in Bacteria.</title>
        <authorList>
            <person name="Churro C."/>
            <person name="Semedo-Aguiar A.P."/>
            <person name="Silva A.D."/>
            <person name="Pereira-Leal J.B."/>
            <person name="Leite R.B."/>
        </authorList>
    </citation>
    <scope>NUCLEOTIDE SEQUENCE [LARGE SCALE GENOMIC DNA]</scope>
    <source>
        <strain evidence="1 2">IPMA8</strain>
    </source>
</reference>
<protein>
    <recommendedName>
        <fullName evidence="3">Aspartyl protease</fullName>
    </recommendedName>
</protein>
<name>A0ABX2D1W4_9CYAN</name>
<evidence type="ECO:0000313" key="2">
    <source>
        <dbReference type="Proteomes" id="UP000702425"/>
    </source>
</evidence>